<dbReference type="InterPro" id="IPR036087">
    <property type="entry name" value="Nict_dMeBzImd_PRibTrfase_sf"/>
</dbReference>
<sequence>MLEALTIPPVPEGLAARIAARIDAKTKPPGSLGRIEDLAIALGLAQRRDDPEADPAELMIFAADHGIVAEGVSAWPAEVTAQMVLNFLGGGAAANVFARAAGVGVQVIDAGVASDLPVAPGLVRAGIRRGTRNAAAEDALSPAEVEAALEFGAALARDAAARGVRVIALGEMGIGNTSTAALLAHAVEGLPLAPLAGPGAGLDAPGVTRKIAILERAAARRPGRLAPLDALAAFGGFEIAAMAGALIGAASAGVAVLVDGYISTAAAMVALAARPEARASCLFAHRSHEPGHRLMLAHLGVDPLLDLDMRLGEGTGALLAVPIVRAAARMLAEMATFESAGVSGRGGA</sequence>
<evidence type="ECO:0000256" key="2">
    <source>
        <dbReference type="ARBA" id="ARBA00007110"/>
    </source>
</evidence>
<dbReference type="FunFam" id="3.40.50.10210:FF:000001">
    <property type="entry name" value="Nicotinate-nucleotide--dimethylbenzimidazole phosphoribosyltransferase"/>
    <property type="match status" value="1"/>
</dbReference>
<dbReference type="PANTHER" id="PTHR43463:SF1">
    <property type="entry name" value="NICOTINATE-NUCLEOTIDE--DIMETHYLBENZIMIDAZOLE PHOSPHORIBOSYLTRANSFERASE"/>
    <property type="match status" value="1"/>
</dbReference>
<evidence type="ECO:0000256" key="6">
    <source>
        <dbReference type="ARBA" id="ARBA00022676"/>
    </source>
</evidence>
<dbReference type="Proteomes" id="UP000655420">
    <property type="component" value="Unassembled WGS sequence"/>
</dbReference>
<proteinExistence type="inferred from homology"/>
<reference evidence="11" key="1">
    <citation type="submission" date="2020-12" db="EMBL/GenBank/DDBJ databases">
        <title>Bacterial taxonomy.</title>
        <authorList>
            <person name="Pan X."/>
        </authorList>
    </citation>
    <scope>NUCLEOTIDE SEQUENCE</scope>
    <source>
        <strain evidence="11">M0105</strain>
    </source>
</reference>
<dbReference type="Gene3D" id="3.40.50.10210">
    <property type="match status" value="1"/>
</dbReference>
<gene>
    <name evidence="10 11" type="primary">cobT</name>
    <name evidence="11" type="ORF">H0I76_01395</name>
</gene>
<dbReference type="AlphaFoldDB" id="A0A8J7SBR3"/>
<evidence type="ECO:0000256" key="9">
    <source>
        <dbReference type="ARBA" id="ARBA00047340"/>
    </source>
</evidence>
<evidence type="ECO:0000256" key="7">
    <source>
        <dbReference type="ARBA" id="ARBA00022679"/>
    </source>
</evidence>
<evidence type="ECO:0000313" key="11">
    <source>
        <dbReference type="EMBL" id="MBK0397831.1"/>
    </source>
</evidence>
<evidence type="ECO:0000256" key="4">
    <source>
        <dbReference type="ARBA" id="ARBA00015486"/>
    </source>
</evidence>
<dbReference type="PANTHER" id="PTHR43463">
    <property type="entry name" value="NICOTINATE-NUCLEOTIDE--DIMETHYLBENZIMIDAZOLE PHOSPHORIBOSYLTRANSFERASE"/>
    <property type="match status" value="1"/>
</dbReference>
<evidence type="ECO:0000256" key="3">
    <source>
        <dbReference type="ARBA" id="ARBA00011991"/>
    </source>
</evidence>
<dbReference type="EC" id="2.4.2.21" evidence="3 10"/>
<evidence type="ECO:0000256" key="1">
    <source>
        <dbReference type="ARBA" id="ARBA00005049"/>
    </source>
</evidence>
<dbReference type="GO" id="GO:0008939">
    <property type="term" value="F:nicotinate-nucleotide-dimethylbenzimidazole phosphoribosyltransferase activity"/>
    <property type="evidence" value="ECO:0007669"/>
    <property type="project" value="UniProtKB-UniRule"/>
</dbReference>
<accession>A0A8J7SBR3</accession>
<dbReference type="CDD" id="cd02439">
    <property type="entry name" value="DMB-PRT_CobT"/>
    <property type="match status" value="1"/>
</dbReference>
<comment type="pathway">
    <text evidence="1 10">Nucleoside biosynthesis; alpha-ribazole biosynthesis; alpha-ribazole from 5,6-dimethylbenzimidazole: step 1/2.</text>
</comment>
<dbReference type="UniPathway" id="UPA00061">
    <property type="reaction ID" value="UER00516"/>
</dbReference>
<dbReference type="InterPro" id="IPR023195">
    <property type="entry name" value="Nict_dMeBzImd_PRibTrfase_N"/>
</dbReference>
<dbReference type="GO" id="GO:0009236">
    <property type="term" value="P:cobalamin biosynthetic process"/>
    <property type="evidence" value="ECO:0007669"/>
    <property type="project" value="UniProtKB-UniRule"/>
</dbReference>
<feature type="active site" description="Proton acceptor" evidence="10">
    <location>
        <position position="313"/>
    </location>
</feature>
<keyword evidence="7 10" id="KW-0808">Transferase</keyword>
<dbReference type="EMBL" id="JAEHHL010000001">
    <property type="protein sequence ID" value="MBK0397831.1"/>
    <property type="molecule type" value="Genomic_DNA"/>
</dbReference>
<evidence type="ECO:0000256" key="10">
    <source>
        <dbReference type="HAMAP-Rule" id="MF_00230"/>
    </source>
</evidence>
<dbReference type="NCBIfam" id="NF000996">
    <property type="entry name" value="PRK00105.1"/>
    <property type="match status" value="1"/>
</dbReference>
<organism evidence="11 12">
    <name type="scientific">Thermohalobaculum xanthum</name>
    <dbReference type="NCBI Taxonomy" id="2753746"/>
    <lineage>
        <taxon>Bacteria</taxon>
        <taxon>Pseudomonadati</taxon>
        <taxon>Pseudomonadota</taxon>
        <taxon>Alphaproteobacteria</taxon>
        <taxon>Rhodobacterales</taxon>
        <taxon>Paracoccaceae</taxon>
        <taxon>Thermohalobaculum</taxon>
    </lineage>
</organism>
<keyword evidence="5 10" id="KW-0169">Cobalamin biosynthesis</keyword>
<dbReference type="InterPro" id="IPR017846">
    <property type="entry name" value="Nict_dMeBzImd_PRibTrfase_bact"/>
</dbReference>
<dbReference type="SUPFAM" id="SSF52733">
    <property type="entry name" value="Nicotinate mononucleotide:5,6-dimethylbenzimidazole phosphoribosyltransferase (CobT)"/>
    <property type="match status" value="1"/>
</dbReference>
<keyword evidence="12" id="KW-1185">Reference proteome</keyword>
<protein>
    <recommendedName>
        <fullName evidence="4 10">Nicotinate-nucleotide--dimethylbenzimidazole phosphoribosyltransferase</fullName>
        <shortName evidence="10">NN:DBI PRT</shortName>
        <ecNumber evidence="3 10">2.4.2.21</ecNumber>
    </recommendedName>
    <alternativeName>
        <fullName evidence="8 10">N(1)-alpha-phosphoribosyltransferase</fullName>
    </alternativeName>
</protein>
<comment type="similarity">
    <text evidence="2 10">Belongs to the CobT family.</text>
</comment>
<evidence type="ECO:0000313" key="12">
    <source>
        <dbReference type="Proteomes" id="UP000655420"/>
    </source>
</evidence>
<dbReference type="InterPro" id="IPR003200">
    <property type="entry name" value="Nict_dMeBzImd_PRibTrfase"/>
</dbReference>
<keyword evidence="6 10" id="KW-0328">Glycosyltransferase</keyword>
<comment type="caution">
    <text evidence="11">The sequence shown here is derived from an EMBL/GenBank/DDBJ whole genome shotgun (WGS) entry which is preliminary data.</text>
</comment>
<dbReference type="Pfam" id="PF02277">
    <property type="entry name" value="DBI_PRT"/>
    <property type="match status" value="1"/>
</dbReference>
<comment type="catalytic activity">
    <reaction evidence="9 10">
        <text>5,6-dimethylbenzimidazole + nicotinate beta-D-ribonucleotide = alpha-ribazole 5'-phosphate + nicotinate + H(+)</text>
        <dbReference type="Rhea" id="RHEA:11196"/>
        <dbReference type="ChEBI" id="CHEBI:15378"/>
        <dbReference type="ChEBI" id="CHEBI:15890"/>
        <dbReference type="ChEBI" id="CHEBI:32544"/>
        <dbReference type="ChEBI" id="CHEBI:57502"/>
        <dbReference type="ChEBI" id="CHEBI:57918"/>
        <dbReference type="EC" id="2.4.2.21"/>
    </reaction>
</comment>
<comment type="function">
    <text evidence="10">Catalyzes the synthesis of alpha-ribazole-5'-phosphate from nicotinate mononucleotide (NAMN) and 5,6-dimethylbenzimidazole (DMB).</text>
</comment>
<dbReference type="NCBIfam" id="TIGR03160">
    <property type="entry name" value="cobT_DBIPRT"/>
    <property type="match status" value="1"/>
</dbReference>
<dbReference type="RefSeq" id="WP_200606047.1">
    <property type="nucleotide sequence ID" value="NZ_JAEHHL010000001.1"/>
</dbReference>
<dbReference type="HAMAP" id="MF_00230">
    <property type="entry name" value="CobT"/>
    <property type="match status" value="1"/>
</dbReference>
<evidence type="ECO:0000256" key="8">
    <source>
        <dbReference type="ARBA" id="ARBA00030686"/>
    </source>
</evidence>
<evidence type="ECO:0000256" key="5">
    <source>
        <dbReference type="ARBA" id="ARBA00022573"/>
    </source>
</evidence>
<name>A0A8J7SBR3_9RHOB</name>
<dbReference type="Gene3D" id="1.10.1610.10">
    <property type="match status" value="1"/>
</dbReference>